<dbReference type="EMBL" id="MU154532">
    <property type="protein sequence ID" value="KAF9499324.1"/>
    <property type="molecule type" value="Genomic_DNA"/>
</dbReference>
<dbReference type="AlphaFoldDB" id="A0A9P6A496"/>
<evidence type="ECO:0000313" key="1">
    <source>
        <dbReference type="EMBL" id="KAF9499324.1"/>
    </source>
</evidence>
<keyword evidence="2" id="KW-1185">Reference proteome</keyword>
<dbReference type="OrthoDB" id="3003360at2759"/>
<accession>A0A9P6A496</accession>
<protein>
    <submittedName>
        <fullName evidence="1">Uncharacterized protein</fullName>
    </submittedName>
</protein>
<gene>
    <name evidence="1" type="ORF">BDN71DRAFT_1503043</name>
</gene>
<comment type="caution">
    <text evidence="1">The sequence shown here is derived from an EMBL/GenBank/DDBJ whole genome shotgun (WGS) entry which is preliminary data.</text>
</comment>
<proteinExistence type="predicted"/>
<sequence length="258" mass="28778">MSTDSIQRRKVNPEDKKTLLLVDKSDYENHLTPPAGTVFFSKETITVFDNEDITETGALGQILRAETLTWRPEVYKYVANARPDDPSFQQHGGEVYIIFVHGGIAKAGVFTSAIGYEYMQTIKAPPSMIPVKQYPANGSGTQSGDNWSYRISFKQSMSLFNNGGNNALDFDASYVEDFVRIKSQQRGSETNNGVYFSVSLDEDVYGEWPVIGLSVFKCLDTNFPVTFTFEASAGQRRDDVYTPDASISKDVVIDFDFA</sequence>
<name>A0A9P6A496_PLEER</name>
<evidence type="ECO:0000313" key="2">
    <source>
        <dbReference type="Proteomes" id="UP000807025"/>
    </source>
</evidence>
<reference evidence="1" key="1">
    <citation type="submission" date="2020-11" db="EMBL/GenBank/DDBJ databases">
        <authorList>
            <consortium name="DOE Joint Genome Institute"/>
            <person name="Ahrendt S."/>
            <person name="Riley R."/>
            <person name="Andreopoulos W."/>
            <person name="Labutti K."/>
            <person name="Pangilinan J."/>
            <person name="Ruiz-Duenas F.J."/>
            <person name="Barrasa J.M."/>
            <person name="Sanchez-Garcia M."/>
            <person name="Camarero S."/>
            <person name="Miyauchi S."/>
            <person name="Serrano A."/>
            <person name="Linde D."/>
            <person name="Babiker R."/>
            <person name="Drula E."/>
            <person name="Ayuso-Fernandez I."/>
            <person name="Pacheco R."/>
            <person name="Padilla G."/>
            <person name="Ferreira P."/>
            <person name="Barriuso J."/>
            <person name="Kellner H."/>
            <person name="Castanera R."/>
            <person name="Alfaro M."/>
            <person name="Ramirez L."/>
            <person name="Pisabarro A.G."/>
            <person name="Kuo A."/>
            <person name="Tritt A."/>
            <person name="Lipzen A."/>
            <person name="He G."/>
            <person name="Yan M."/>
            <person name="Ng V."/>
            <person name="Cullen D."/>
            <person name="Martin F."/>
            <person name="Rosso M.-N."/>
            <person name="Henrissat B."/>
            <person name="Hibbett D."/>
            <person name="Martinez A.T."/>
            <person name="Grigoriev I.V."/>
        </authorList>
    </citation>
    <scope>NUCLEOTIDE SEQUENCE</scope>
    <source>
        <strain evidence="1">ATCC 90797</strain>
    </source>
</reference>
<dbReference type="Proteomes" id="UP000807025">
    <property type="component" value="Unassembled WGS sequence"/>
</dbReference>
<organism evidence="1 2">
    <name type="scientific">Pleurotus eryngii</name>
    <name type="common">Boletus of the steppes</name>
    <dbReference type="NCBI Taxonomy" id="5323"/>
    <lineage>
        <taxon>Eukaryota</taxon>
        <taxon>Fungi</taxon>
        <taxon>Dikarya</taxon>
        <taxon>Basidiomycota</taxon>
        <taxon>Agaricomycotina</taxon>
        <taxon>Agaricomycetes</taxon>
        <taxon>Agaricomycetidae</taxon>
        <taxon>Agaricales</taxon>
        <taxon>Pleurotineae</taxon>
        <taxon>Pleurotaceae</taxon>
        <taxon>Pleurotus</taxon>
    </lineage>
</organism>